<reference evidence="1" key="1">
    <citation type="submission" date="2019-10" db="EMBL/GenBank/DDBJ databases">
        <title>Conservation and host-specific expression of non-tandemly repeated heterogenous ribosome RNA gene in arbuscular mycorrhizal fungi.</title>
        <authorList>
            <person name="Maeda T."/>
            <person name="Kobayashi Y."/>
            <person name="Nakagawa T."/>
            <person name="Ezawa T."/>
            <person name="Yamaguchi K."/>
            <person name="Bino T."/>
            <person name="Nishimoto Y."/>
            <person name="Shigenobu S."/>
            <person name="Kawaguchi M."/>
        </authorList>
    </citation>
    <scope>NUCLEOTIDE SEQUENCE</scope>
    <source>
        <strain evidence="1">HR1</strain>
    </source>
</reference>
<dbReference type="Proteomes" id="UP000615446">
    <property type="component" value="Unassembled WGS sequence"/>
</dbReference>
<evidence type="ECO:0000313" key="2">
    <source>
        <dbReference type="Proteomes" id="UP000615446"/>
    </source>
</evidence>
<gene>
    <name evidence="1" type="ORF">RCL2_000076400</name>
</gene>
<organism evidence="1 2">
    <name type="scientific">Rhizophagus clarus</name>
    <dbReference type="NCBI Taxonomy" id="94130"/>
    <lineage>
        <taxon>Eukaryota</taxon>
        <taxon>Fungi</taxon>
        <taxon>Fungi incertae sedis</taxon>
        <taxon>Mucoromycota</taxon>
        <taxon>Glomeromycotina</taxon>
        <taxon>Glomeromycetes</taxon>
        <taxon>Glomerales</taxon>
        <taxon>Glomeraceae</taxon>
        <taxon>Rhizophagus</taxon>
    </lineage>
</organism>
<evidence type="ECO:0000313" key="1">
    <source>
        <dbReference type="EMBL" id="GES73221.1"/>
    </source>
</evidence>
<name>A0A8H3QBK7_9GLOM</name>
<sequence length="91" mass="10509">MNLLYHAYYPRESEKELVRVHINIEEDHLSLFQPLSTLTFCINIVKICCILLLQIKLIDDVGIIKFSNVVKHVSIEETIAISNLSLEEVKN</sequence>
<accession>A0A8H3QBK7</accession>
<dbReference type="EMBL" id="BLAL01000005">
    <property type="protein sequence ID" value="GES73221.1"/>
    <property type="molecule type" value="Genomic_DNA"/>
</dbReference>
<proteinExistence type="predicted"/>
<comment type="caution">
    <text evidence="1">The sequence shown here is derived from an EMBL/GenBank/DDBJ whole genome shotgun (WGS) entry which is preliminary data.</text>
</comment>
<protein>
    <submittedName>
        <fullName evidence="1">Uncharacterized protein</fullName>
    </submittedName>
</protein>
<dbReference type="AlphaFoldDB" id="A0A8H3QBK7"/>